<evidence type="ECO:0000313" key="1">
    <source>
        <dbReference type="EMBL" id="SEC29862.1"/>
    </source>
</evidence>
<dbReference type="AlphaFoldDB" id="A0A1H4RD83"/>
<dbReference type="EMBL" id="FNTH01000001">
    <property type="protein sequence ID" value="SEC29862.1"/>
    <property type="molecule type" value="Genomic_DNA"/>
</dbReference>
<reference evidence="1 2" key="1">
    <citation type="submission" date="2016-10" db="EMBL/GenBank/DDBJ databases">
        <authorList>
            <person name="de Groot N.N."/>
        </authorList>
    </citation>
    <scope>NUCLEOTIDE SEQUENCE [LARGE SCALE GENOMIC DNA]</scope>
    <source>
        <strain evidence="1 2">MT12</strain>
    </source>
</reference>
<sequence>MPAHLLGLQATDLVAGGDGRMRIVAGRRAGILVERKRRERRRLSCRCKSRHTGGDTEGHLQKIPAFHQSFPLLLSWTNCVSEFFRRDLNAG</sequence>
<name>A0A1H4RD83_9BRAD</name>
<gene>
    <name evidence="1" type="ORF">SAMN05444164_1498</name>
</gene>
<protein>
    <submittedName>
        <fullName evidence="1">Uncharacterized protein</fullName>
    </submittedName>
</protein>
<proteinExistence type="predicted"/>
<organism evidence="1 2">
    <name type="scientific">Bradyrhizobium erythrophlei</name>
    <dbReference type="NCBI Taxonomy" id="1437360"/>
    <lineage>
        <taxon>Bacteria</taxon>
        <taxon>Pseudomonadati</taxon>
        <taxon>Pseudomonadota</taxon>
        <taxon>Alphaproteobacteria</taxon>
        <taxon>Hyphomicrobiales</taxon>
        <taxon>Nitrobacteraceae</taxon>
        <taxon>Bradyrhizobium</taxon>
    </lineage>
</organism>
<accession>A0A1H4RD83</accession>
<evidence type="ECO:0000313" key="2">
    <source>
        <dbReference type="Proteomes" id="UP000198992"/>
    </source>
</evidence>
<dbReference type="Proteomes" id="UP000198992">
    <property type="component" value="Unassembled WGS sequence"/>
</dbReference>